<reference evidence="7 8" key="1">
    <citation type="submission" date="2021-08" db="EMBL/GenBank/DDBJ databases">
        <title>Draft Genome Sequence of Phanerochaete sordida strain YK-624.</title>
        <authorList>
            <person name="Mori T."/>
            <person name="Dohra H."/>
            <person name="Suzuki T."/>
            <person name="Kawagishi H."/>
            <person name="Hirai H."/>
        </authorList>
    </citation>
    <scope>NUCLEOTIDE SEQUENCE [LARGE SCALE GENOMIC DNA]</scope>
    <source>
        <strain evidence="7 8">YK-624</strain>
    </source>
</reference>
<dbReference type="InterPro" id="IPR000026">
    <property type="entry name" value="N1-like"/>
</dbReference>
<keyword evidence="1" id="KW-0540">Nuclease</keyword>
<keyword evidence="5" id="KW-0456">Lyase</keyword>
<keyword evidence="4" id="KW-1015">Disulfide bond</keyword>
<evidence type="ECO:0000256" key="3">
    <source>
        <dbReference type="ARBA" id="ARBA00022801"/>
    </source>
</evidence>
<dbReference type="CDD" id="cd00606">
    <property type="entry name" value="fungal_RNase"/>
    <property type="match status" value="1"/>
</dbReference>
<dbReference type="GO" id="GO:0016787">
    <property type="term" value="F:hydrolase activity"/>
    <property type="evidence" value="ECO:0007669"/>
    <property type="project" value="UniProtKB-KW"/>
</dbReference>
<keyword evidence="8" id="KW-1185">Reference proteome</keyword>
<evidence type="ECO:0000256" key="6">
    <source>
        <dbReference type="SAM" id="SignalP"/>
    </source>
</evidence>
<evidence type="ECO:0000313" key="8">
    <source>
        <dbReference type="Proteomes" id="UP000703269"/>
    </source>
</evidence>
<keyword evidence="2" id="KW-0255">Endonuclease</keyword>
<evidence type="ECO:0000256" key="5">
    <source>
        <dbReference type="ARBA" id="ARBA00023239"/>
    </source>
</evidence>
<dbReference type="GO" id="GO:0003723">
    <property type="term" value="F:RNA binding"/>
    <property type="evidence" value="ECO:0007669"/>
    <property type="project" value="InterPro"/>
</dbReference>
<dbReference type="OrthoDB" id="5425539at2759"/>
<dbReference type="PANTHER" id="PTHR42104:SF1">
    <property type="entry name" value="EXTRACELLULAR GUANYL-SPECIFIC RIBONUCLEASE RNTA (AFU_ORTHOLOGUE AFUA_4G03230)"/>
    <property type="match status" value="1"/>
</dbReference>
<organism evidence="7 8">
    <name type="scientific">Phanerochaete sordida</name>
    <dbReference type="NCBI Taxonomy" id="48140"/>
    <lineage>
        <taxon>Eukaryota</taxon>
        <taxon>Fungi</taxon>
        <taxon>Dikarya</taxon>
        <taxon>Basidiomycota</taxon>
        <taxon>Agaricomycotina</taxon>
        <taxon>Agaricomycetes</taxon>
        <taxon>Polyporales</taxon>
        <taxon>Phanerochaetaceae</taxon>
        <taxon>Phanerochaete</taxon>
    </lineage>
</organism>
<dbReference type="GO" id="GO:0016829">
    <property type="term" value="F:lyase activity"/>
    <property type="evidence" value="ECO:0007669"/>
    <property type="project" value="UniProtKB-KW"/>
</dbReference>
<dbReference type="Gene3D" id="3.10.450.30">
    <property type="entry name" value="Microbial ribonucleases"/>
    <property type="match status" value="1"/>
</dbReference>
<protein>
    <submittedName>
        <fullName evidence="7">Ribonuclease T1</fullName>
    </submittedName>
</protein>
<sequence>MRAAFVLVITAFFATAQAAALVPLATCNCAGTSYTSTNINAAITKAQSGGAGGYPHQYNNFEGFSFPACSPKFFEYPLKTGAAYTGGSPGADRVIYDTKGTFCGCLTHKGAIGNAFLKCT</sequence>
<evidence type="ECO:0000256" key="2">
    <source>
        <dbReference type="ARBA" id="ARBA00022759"/>
    </source>
</evidence>
<dbReference type="SUPFAM" id="SSF53933">
    <property type="entry name" value="Microbial ribonucleases"/>
    <property type="match status" value="1"/>
</dbReference>
<dbReference type="PANTHER" id="PTHR42104">
    <property type="entry name" value="EXTRACELLULAR GUANYL-SPECIFIC RIBONUCLEASE RNTA (AFU_ORTHOLOGUE AFUA_4G03230)"/>
    <property type="match status" value="1"/>
</dbReference>
<dbReference type="AlphaFoldDB" id="A0A9P3G3G3"/>
<evidence type="ECO:0000256" key="4">
    <source>
        <dbReference type="ARBA" id="ARBA00023157"/>
    </source>
</evidence>
<keyword evidence="6" id="KW-0732">Signal</keyword>
<feature type="signal peptide" evidence="6">
    <location>
        <begin position="1"/>
        <end position="18"/>
    </location>
</feature>
<accession>A0A9P3G3G3</accession>
<name>A0A9P3G3G3_9APHY</name>
<gene>
    <name evidence="7" type="ORF">PsYK624_036460</name>
</gene>
<proteinExistence type="predicted"/>
<feature type="chain" id="PRO_5040492313" evidence="6">
    <location>
        <begin position="19"/>
        <end position="120"/>
    </location>
</feature>
<dbReference type="Pfam" id="PF00545">
    <property type="entry name" value="Ribonuclease"/>
    <property type="match status" value="1"/>
</dbReference>
<comment type="caution">
    <text evidence="7">The sequence shown here is derived from an EMBL/GenBank/DDBJ whole genome shotgun (WGS) entry which is preliminary data.</text>
</comment>
<dbReference type="EMBL" id="BPQB01000007">
    <property type="protein sequence ID" value="GJE87563.1"/>
    <property type="molecule type" value="Genomic_DNA"/>
</dbReference>
<dbReference type="InterPro" id="IPR016191">
    <property type="entry name" value="Ribonuclease/ribotoxin"/>
</dbReference>
<dbReference type="GO" id="GO:0004521">
    <property type="term" value="F:RNA endonuclease activity"/>
    <property type="evidence" value="ECO:0007669"/>
    <property type="project" value="InterPro"/>
</dbReference>
<evidence type="ECO:0000256" key="1">
    <source>
        <dbReference type="ARBA" id="ARBA00022722"/>
    </source>
</evidence>
<evidence type="ECO:0000313" key="7">
    <source>
        <dbReference type="EMBL" id="GJE87563.1"/>
    </source>
</evidence>
<dbReference type="Proteomes" id="UP000703269">
    <property type="component" value="Unassembled WGS sequence"/>
</dbReference>
<keyword evidence="3" id="KW-0378">Hydrolase</keyword>